<proteinExistence type="inferred from homology"/>
<comment type="caution">
    <text evidence="6">The sequence shown here is derived from an EMBL/GenBank/DDBJ whole genome shotgun (WGS) entry which is preliminary data.</text>
</comment>
<dbReference type="InterPro" id="IPR000914">
    <property type="entry name" value="SBP_5_dom"/>
</dbReference>
<dbReference type="GO" id="GO:0030313">
    <property type="term" value="C:cell envelope"/>
    <property type="evidence" value="ECO:0007669"/>
    <property type="project" value="UniProtKB-SubCell"/>
</dbReference>
<dbReference type="GO" id="GO:0015833">
    <property type="term" value="P:peptide transport"/>
    <property type="evidence" value="ECO:0007669"/>
    <property type="project" value="TreeGrafter"/>
</dbReference>
<feature type="non-terminal residue" evidence="6">
    <location>
        <position position="1"/>
    </location>
</feature>
<keyword evidence="4" id="KW-0732">Signal</keyword>
<reference evidence="6" key="1">
    <citation type="journal article" date="2014" name="Front. Microbiol.">
        <title>High frequency of phylogenetically diverse reductive dehalogenase-homologous genes in deep subseafloor sedimentary metagenomes.</title>
        <authorList>
            <person name="Kawai M."/>
            <person name="Futagami T."/>
            <person name="Toyoda A."/>
            <person name="Takaki Y."/>
            <person name="Nishi S."/>
            <person name="Hori S."/>
            <person name="Arai W."/>
            <person name="Tsubouchi T."/>
            <person name="Morono Y."/>
            <person name="Uchiyama I."/>
            <person name="Ito T."/>
            <person name="Fujiyama A."/>
            <person name="Inagaki F."/>
            <person name="Takami H."/>
        </authorList>
    </citation>
    <scope>NUCLEOTIDE SEQUENCE</scope>
    <source>
        <strain evidence="6">Expedition CK06-06</strain>
    </source>
</reference>
<dbReference type="SUPFAM" id="SSF53850">
    <property type="entry name" value="Periplasmic binding protein-like II"/>
    <property type="match status" value="1"/>
</dbReference>
<evidence type="ECO:0000256" key="1">
    <source>
        <dbReference type="ARBA" id="ARBA00004196"/>
    </source>
</evidence>
<dbReference type="PANTHER" id="PTHR30290:SF10">
    <property type="entry name" value="PERIPLASMIC OLIGOPEPTIDE-BINDING PROTEIN-RELATED"/>
    <property type="match status" value="1"/>
</dbReference>
<protein>
    <recommendedName>
        <fullName evidence="5">Solute-binding protein family 5 domain-containing protein</fullName>
    </recommendedName>
</protein>
<evidence type="ECO:0000259" key="5">
    <source>
        <dbReference type="Pfam" id="PF00496"/>
    </source>
</evidence>
<dbReference type="PANTHER" id="PTHR30290">
    <property type="entry name" value="PERIPLASMIC BINDING COMPONENT OF ABC TRANSPORTER"/>
    <property type="match status" value="1"/>
</dbReference>
<dbReference type="EMBL" id="BARS01022385">
    <property type="protein sequence ID" value="GAG13470.1"/>
    <property type="molecule type" value="Genomic_DNA"/>
</dbReference>
<dbReference type="AlphaFoldDB" id="X0V5X7"/>
<dbReference type="Pfam" id="PF00496">
    <property type="entry name" value="SBP_bac_5"/>
    <property type="match status" value="1"/>
</dbReference>
<feature type="domain" description="Solute-binding protein family 5" evidence="5">
    <location>
        <begin position="73"/>
        <end position="269"/>
    </location>
</feature>
<feature type="non-terminal residue" evidence="6">
    <location>
        <position position="270"/>
    </location>
</feature>
<dbReference type="InterPro" id="IPR039424">
    <property type="entry name" value="SBP_5"/>
</dbReference>
<name>X0V5X7_9ZZZZ</name>
<sequence>SIGLIWAGAGKEEPAAETAKEGRYGGILRKVFFAPTSLDPAFTASITDDEIARFWGDFLVYVDEGLRPDQSRSLAEKWEVSAAGLTWTFTLRKGVKFHNGEELSSKDVKFTFNRLRDPELGAATVAIYAGIESIETPDNYTVVFKLNQPNPDLLTNLGDYHAPILWSGIKDPQTEQIGTGAFIVDTYLPEDRMTFKRNPNYWRKDAEGNQLPYVDGIEYLFLAEASAQVEALRGGQVDYLIYLPSEYVKTVEEDPNLDVYQVPSNTHYVV</sequence>
<evidence type="ECO:0000256" key="2">
    <source>
        <dbReference type="ARBA" id="ARBA00005695"/>
    </source>
</evidence>
<keyword evidence="3" id="KW-0813">Transport</keyword>
<dbReference type="Gene3D" id="3.40.190.10">
    <property type="entry name" value="Periplasmic binding protein-like II"/>
    <property type="match status" value="1"/>
</dbReference>
<organism evidence="6">
    <name type="scientific">marine sediment metagenome</name>
    <dbReference type="NCBI Taxonomy" id="412755"/>
    <lineage>
        <taxon>unclassified sequences</taxon>
        <taxon>metagenomes</taxon>
        <taxon>ecological metagenomes</taxon>
    </lineage>
</organism>
<evidence type="ECO:0000256" key="4">
    <source>
        <dbReference type="ARBA" id="ARBA00022729"/>
    </source>
</evidence>
<dbReference type="GO" id="GO:1904680">
    <property type="term" value="F:peptide transmembrane transporter activity"/>
    <property type="evidence" value="ECO:0007669"/>
    <property type="project" value="TreeGrafter"/>
</dbReference>
<accession>X0V5X7</accession>
<comment type="subcellular location">
    <subcellularLocation>
        <location evidence="1">Cell envelope</location>
    </subcellularLocation>
</comment>
<gene>
    <name evidence="6" type="ORF">S01H1_35801</name>
</gene>
<evidence type="ECO:0000256" key="3">
    <source>
        <dbReference type="ARBA" id="ARBA00022448"/>
    </source>
</evidence>
<comment type="similarity">
    <text evidence="2">Belongs to the bacterial solute-binding protein 5 family.</text>
</comment>
<evidence type="ECO:0000313" key="6">
    <source>
        <dbReference type="EMBL" id="GAG13470.1"/>
    </source>
</evidence>